<evidence type="ECO:0000256" key="2">
    <source>
        <dbReference type="ARBA" id="ARBA00011245"/>
    </source>
</evidence>
<evidence type="ECO:0000313" key="23">
    <source>
        <dbReference type="EMBL" id="MBB5833925.1"/>
    </source>
</evidence>
<evidence type="ECO:0000256" key="15">
    <source>
        <dbReference type="ARBA" id="ARBA00060973"/>
    </source>
</evidence>
<evidence type="ECO:0000256" key="20">
    <source>
        <dbReference type="ARBA" id="ARBA00083736"/>
    </source>
</evidence>
<comment type="catalytic activity">
    <reaction evidence="13">
        <text>[mycoredoxin]-L-dithiol + a hydroperoxide = [mycoredoxin]-L-disulfide + an alcohol + H2O</text>
        <dbReference type="Rhea" id="RHEA:62640"/>
        <dbReference type="Rhea" id="RHEA-COMP:16137"/>
        <dbReference type="Rhea" id="RHEA-COMP:16138"/>
        <dbReference type="ChEBI" id="CHEBI:15377"/>
        <dbReference type="ChEBI" id="CHEBI:29950"/>
        <dbReference type="ChEBI" id="CHEBI:30879"/>
        <dbReference type="ChEBI" id="CHEBI:35924"/>
        <dbReference type="ChEBI" id="CHEBI:50058"/>
        <dbReference type="EC" id="1.11.1.29"/>
    </reaction>
</comment>
<organism evidence="23 24">
    <name type="scientific">Kribbella italica</name>
    <dbReference type="NCBI Taxonomy" id="1540520"/>
    <lineage>
        <taxon>Bacteria</taxon>
        <taxon>Bacillati</taxon>
        <taxon>Actinomycetota</taxon>
        <taxon>Actinomycetes</taxon>
        <taxon>Propionibacteriales</taxon>
        <taxon>Kribbellaceae</taxon>
        <taxon>Kribbella</taxon>
    </lineage>
</organism>
<comment type="similarity">
    <text evidence="10">Belongs to the peroxiredoxin family. BCP/PrxQ subfamily.</text>
</comment>
<keyword evidence="6" id="KW-0560">Oxidoreductase</keyword>
<dbReference type="Pfam" id="PF00578">
    <property type="entry name" value="AhpC-TSA"/>
    <property type="match status" value="1"/>
</dbReference>
<evidence type="ECO:0000256" key="17">
    <source>
        <dbReference type="ARBA" id="ARBA00067009"/>
    </source>
</evidence>
<evidence type="ECO:0000256" key="7">
    <source>
        <dbReference type="ARBA" id="ARBA00023157"/>
    </source>
</evidence>
<proteinExistence type="inferred from homology"/>
<evidence type="ECO:0000256" key="3">
    <source>
        <dbReference type="ARBA" id="ARBA00013017"/>
    </source>
</evidence>
<comment type="function">
    <text evidence="14">Thiol-specific peroxidase that catalyzes the reduction of hydrogen peroxide and organic hydroperoxides to water and alcohols, respectively. Plays a role in cell protection against oxidative stress by detoxifying peroxides. May represent an important antioxidant defense against cytotoxic peroxides, especially peroxynitrite, which can be formed by activated macrophages during infection.</text>
</comment>
<keyword evidence="7" id="KW-1015">Disulfide bond</keyword>
<dbReference type="PIRSF" id="PIRSF000239">
    <property type="entry name" value="AHPC"/>
    <property type="match status" value="1"/>
</dbReference>
<evidence type="ECO:0000256" key="4">
    <source>
        <dbReference type="ARBA" id="ARBA00022559"/>
    </source>
</evidence>
<comment type="catalytic activity">
    <reaction evidence="12">
        <text>a hydroperoxide + [thioredoxin]-dithiol = an alcohol + [thioredoxin]-disulfide + H2O</text>
        <dbReference type="Rhea" id="RHEA:62620"/>
        <dbReference type="Rhea" id="RHEA-COMP:10698"/>
        <dbReference type="Rhea" id="RHEA-COMP:10700"/>
        <dbReference type="ChEBI" id="CHEBI:15377"/>
        <dbReference type="ChEBI" id="CHEBI:29950"/>
        <dbReference type="ChEBI" id="CHEBI:30879"/>
        <dbReference type="ChEBI" id="CHEBI:35924"/>
        <dbReference type="ChEBI" id="CHEBI:50058"/>
        <dbReference type="EC" id="1.11.1.24"/>
    </reaction>
</comment>
<accession>A0A7W9MSC8</accession>
<evidence type="ECO:0000256" key="21">
    <source>
        <dbReference type="PIRSR" id="PIRSR000239-1"/>
    </source>
</evidence>
<dbReference type="PANTHER" id="PTHR42801:SF20">
    <property type="entry name" value="ALKYL HYDROPEROXIDE REDUCTASE E"/>
    <property type="match status" value="1"/>
</dbReference>
<dbReference type="FunFam" id="3.40.30.10:FF:000118">
    <property type="entry name" value="Peroxiredoxin AhpE"/>
    <property type="match status" value="1"/>
</dbReference>
<dbReference type="InterPro" id="IPR036249">
    <property type="entry name" value="Thioredoxin-like_sf"/>
</dbReference>
<dbReference type="GO" id="GO:0034599">
    <property type="term" value="P:cellular response to oxidative stress"/>
    <property type="evidence" value="ECO:0007669"/>
    <property type="project" value="TreeGrafter"/>
</dbReference>
<evidence type="ECO:0000256" key="12">
    <source>
        <dbReference type="ARBA" id="ARBA00049091"/>
    </source>
</evidence>
<evidence type="ECO:0000256" key="6">
    <source>
        <dbReference type="ARBA" id="ARBA00023002"/>
    </source>
</evidence>
<protein>
    <recommendedName>
        <fullName evidence="18">Alkyl hydroperoxide reductase E</fullName>
        <ecNumber evidence="3">1.11.1.24</ecNumber>
        <ecNumber evidence="17">1.11.1.29</ecNumber>
    </recommendedName>
    <alternativeName>
        <fullName evidence="11">Bacterioferritin comigratory protein</fullName>
    </alternativeName>
    <alternativeName>
        <fullName evidence="19">Mycoredoxin-dependent peroxiredoxin</fullName>
    </alternativeName>
    <alternativeName>
        <fullName evidence="20">Peroxiredoxin AhpE</fullName>
    </alternativeName>
    <alternativeName>
        <fullName evidence="9">Thioredoxin peroxidase</fullName>
    </alternativeName>
</protein>
<dbReference type="EMBL" id="JACHMY010000001">
    <property type="protein sequence ID" value="MBB5833925.1"/>
    <property type="molecule type" value="Genomic_DNA"/>
</dbReference>
<feature type="domain" description="Thioredoxin" evidence="22">
    <location>
        <begin position="7"/>
        <end position="156"/>
    </location>
</feature>
<dbReference type="Gene3D" id="3.40.30.10">
    <property type="entry name" value="Glutaredoxin"/>
    <property type="match status" value="1"/>
</dbReference>
<dbReference type="RefSeq" id="WP_184793757.1">
    <property type="nucleotide sequence ID" value="NZ_JACHMY010000001.1"/>
</dbReference>
<evidence type="ECO:0000256" key="11">
    <source>
        <dbReference type="ARBA" id="ARBA00041373"/>
    </source>
</evidence>
<comment type="subunit">
    <text evidence="2">Monomer.</text>
</comment>
<evidence type="ECO:0000256" key="19">
    <source>
        <dbReference type="ARBA" id="ARBA00082991"/>
    </source>
</evidence>
<reference evidence="23 24" key="1">
    <citation type="submission" date="2020-08" db="EMBL/GenBank/DDBJ databases">
        <title>Sequencing the genomes of 1000 actinobacteria strains.</title>
        <authorList>
            <person name="Klenk H.-P."/>
        </authorList>
    </citation>
    <scope>NUCLEOTIDE SEQUENCE [LARGE SCALE GENOMIC DNA]</scope>
    <source>
        <strain evidence="23 24">DSM 28967</strain>
    </source>
</reference>
<evidence type="ECO:0000256" key="9">
    <source>
        <dbReference type="ARBA" id="ARBA00032824"/>
    </source>
</evidence>
<keyword evidence="5" id="KW-0049">Antioxidant</keyword>
<keyword evidence="8" id="KW-0676">Redox-active center</keyword>
<dbReference type="GO" id="GO:0005737">
    <property type="term" value="C:cytoplasm"/>
    <property type="evidence" value="ECO:0007669"/>
    <property type="project" value="TreeGrafter"/>
</dbReference>
<dbReference type="InterPro" id="IPR024706">
    <property type="entry name" value="Peroxiredoxin_AhpC-typ"/>
</dbReference>
<dbReference type="AlphaFoldDB" id="A0A7W9MSC8"/>
<dbReference type="InterPro" id="IPR013766">
    <property type="entry name" value="Thioredoxin_domain"/>
</dbReference>
<dbReference type="InterPro" id="IPR050924">
    <property type="entry name" value="Peroxiredoxin_BCP/PrxQ"/>
</dbReference>
<comment type="caution">
    <text evidence="23">The sequence shown here is derived from an EMBL/GenBank/DDBJ whole genome shotgun (WGS) entry which is preliminary data.</text>
</comment>
<evidence type="ECO:0000313" key="24">
    <source>
        <dbReference type="Proteomes" id="UP000549971"/>
    </source>
</evidence>
<dbReference type="InterPro" id="IPR000866">
    <property type="entry name" value="AhpC/TSA"/>
</dbReference>
<evidence type="ECO:0000256" key="1">
    <source>
        <dbReference type="ARBA" id="ARBA00003330"/>
    </source>
</evidence>
<dbReference type="SUPFAM" id="SSF52833">
    <property type="entry name" value="Thioredoxin-like"/>
    <property type="match status" value="1"/>
</dbReference>
<evidence type="ECO:0000256" key="13">
    <source>
        <dbReference type="ARBA" id="ARBA00052774"/>
    </source>
</evidence>
<keyword evidence="24" id="KW-1185">Reference proteome</keyword>
<evidence type="ECO:0000256" key="10">
    <source>
        <dbReference type="ARBA" id="ARBA00038489"/>
    </source>
</evidence>
<evidence type="ECO:0000256" key="8">
    <source>
        <dbReference type="ARBA" id="ARBA00023284"/>
    </source>
</evidence>
<dbReference type="PANTHER" id="PTHR42801">
    <property type="entry name" value="THIOREDOXIN-DEPENDENT PEROXIDE REDUCTASE"/>
    <property type="match status" value="1"/>
</dbReference>
<dbReference type="CDD" id="cd03018">
    <property type="entry name" value="PRX_AhpE_like"/>
    <property type="match status" value="1"/>
</dbReference>
<keyword evidence="4" id="KW-0575">Peroxidase</keyword>
<feature type="active site" description="Cysteine sulfenic acid (-SOH) intermediate; for peroxidase activity" evidence="21">
    <location>
        <position position="50"/>
    </location>
</feature>
<comment type="similarity">
    <text evidence="15">Belongs to the peroxiredoxin family. AhpE subfamily.</text>
</comment>
<evidence type="ECO:0000256" key="5">
    <source>
        <dbReference type="ARBA" id="ARBA00022862"/>
    </source>
</evidence>
<sequence>MSPAAALLVGSAAPDFTARTQHGEPFRLSSLRGGRPVVVVFYPYAFSRVCTSELEALRDRPDLLGAADFVGVSCDPMFTLRAYAESARLEFALLSDFWPHGAIASSYGVFDSARGCALRGTFVIDAAGVVRWSVVNDVPDARDPDDYAAALAELVPGLG</sequence>
<dbReference type="Proteomes" id="UP000549971">
    <property type="component" value="Unassembled WGS sequence"/>
</dbReference>
<dbReference type="GO" id="GO:0008379">
    <property type="term" value="F:thioredoxin peroxidase activity"/>
    <property type="evidence" value="ECO:0007669"/>
    <property type="project" value="TreeGrafter"/>
</dbReference>
<dbReference type="PROSITE" id="PS51352">
    <property type="entry name" value="THIOREDOXIN_2"/>
    <property type="match status" value="1"/>
</dbReference>
<comment type="subunit">
    <text evidence="16">Homodimer. Forms both dimers and octamers; a tightly-associated dimer and a ring-like octamer.</text>
</comment>
<evidence type="ECO:0000256" key="18">
    <source>
        <dbReference type="ARBA" id="ARBA00068979"/>
    </source>
</evidence>
<evidence type="ECO:0000256" key="16">
    <source>
        <dbReference type="ARBA" id="ARBA00065226"/>
    </source>
</evidence>
<dbReference type="EC" id="1.11.1.24" evidence="3"/>
<dbReference type="EC" id="1.11.1.29" evidence="17"/>
<comment type="function">
    <text evidence="1">Thiol-specific peroxidase that catalyzes the reduction of hydrogen peroxide and organic hydroperoxides to water and alcohols, respectively. Plays a role in cell protection against oxidative stress by detoxifying peroxides and as sensor of hydrogen peroxide-mediated signaling events.</text>
</comment>
<evidence type="ECO:0000259" key="22">
    <source>
        <dbReference type="PROSITE" id="PS51352"/>
    </source>
</evidence>
<name>A0A7W9MSC8_9ACTN</name>
<gene>
    <name evidence="23" type="ORF">HDA39_000659</name>
</gene>
<dbReference type="GO" id="GO:0045454">
    <property type="term" value="P:cell redox homeostasis"/>
    <property type="evidence" value="ECO:0007669"/>
    <property type="project" value="TreeGrafter"/>
</dbReference>
<evidence type="ECO:0000256" key="14">
    <source>
        <dbReference type="ARBA" id="ARBA00056930"/>
    </source>
</evidence>